<comment type="caution">
    <text evidence="1">The sequence shown here is derived from an EMBL/GenBank/DDBJ whole genome shotgun (WGS) entry which is preliminary data.</text>
</comment>
<gene>
    <name evidence="1" type="ORF">L687_09660</name>
</gene>
<organism evidence="1 2">
    <name type="scientific">Microbacterium maritypicum MF109</name>
    <dbReference type="NCBI Taxonomy" id="1333857"/>
    <lineage>
        <taxon>Bacteria</taxon>
        <taxon>Bacillati</taxon>
        <taxon>Actinomycetota</taxon>
        <taxon>Actinomycetes</taxon>
        <taxon>Micrococcales</taxon>
        <taxon>Microbacteriaceae</taxon>
        <taxon>Microbacterium</taxon>
    </lineage>
</organism>
<proteinExistence type="predicted"/>
<evidence type="ECO:0000313" key="1">
    <source>
        <dbReference type="EMBL" id="EQM86821.1"/>
    </source>
</evidence>
<dbReference type="AlphaFoldDB" id="T5L6F6"/>
<sequence>MPFESPTRESPSRVASFEGDVIAIDGVELQLHAIETVLDARSRHAYSGSERGRPLQGQVHRDPIDIDGYVLFGSQPLSWGAVLAYVLSLDKDHPTGDLLTSRVRLVPNQPRRHAAAPDTWGEIPTPS</sequence>
<protein>
    <submittedName>
        <fullName evidence="1">Uncharacterized protein</fullName>
    </submittedName>
</protein>
<name>T5L6F6_MICMQ</name>
<evidence type="ECO:0000313" key="2">
    <source>
        <dbReference type="Proteomes" id="UP000016033"/>
    </source>
</evidence>
<reference evidence="1 2" key="1">
    <citation type="journal article" date="2013" name="Genome Announc.">
        <title>Whole-genome sequences of five oyster-associated bacteria show potential for crude oil hydrocarbon degradation.</title>
        <authorList>
            <person name="Chauhan A."/>
            <person name="Green S."/>
            <person name="Pathak A."/>
            <person name="Thomas J."/>
            <person name="Venkatramanan R."/>
        </authorList>
    </citation>
    <scope>NUCLEOTIDE SEQUENCE [LARGE SCALE GENOMIC DNA]</scope>
    <source>
        <strain evidence="1 2">MF109</strain>
    </source>
</reference>
<dbReference type="Proteomes" id="UP000016033">
    <property type="component" value="Unassembled WGS sequence"/>
</dbReference>
<accession>T5L6F6</accession>
<dbReference type="EMBL" id="ATAO01000002">
    <property type="protein sequence ID" value="EQM86821.1"/>
    <property type="molecule type" value="Genomic_DNA"/>
</dbReference>